<gene>
    <name evidence="2" type="ORF">SAMN04488104_104211</name>
</gene>
<keyword evidence="3" id="KW-1185">Reference proteome</keyword>
<dbReference type="STRING" id="686796.SAMN04488104_104211"/>
<feature type="domain" description="Phospholipase/carboxylesterase/thioesterase" evidence="1">
    <location>
        <begin position="23"/>
        <end position="209"/>
    </location>
</feature>
<dbReference type="GO" id="GO:0016787">
    <property type="term" value="F:hydrolase activity"/>
    <property type="evidence" value="ECO:0007669"/>
    <property type="project" value="InterPro"/>
</dbReference>
<dbReference type="RefSeq" id="WP_087940856.1">
    <property type="nucleotide sequence ID" value="NZ_FNAC01000042.1"/>
</dbReference>
<organism evidence="2 3">
    <name type="scientific">Algoriphagus faecimaris</name>
    <dbReference type="NCBI Taxonomy" id="686796"/>
    <lineage>
        <taxon>Bacteria</taxon>
        <taxon>Pseudomonadati</taxon>
        <taxon>Bacteroidota</taxon>
        <taxon>Cytophagia</taxon>
        <taxon>Cytophagales</taxon>
        <taxon>Cyclobacteriaceae</taxon>
        <taxon>Algoriphagus</taxon>
    </lineage>
</organism>
<dbReference type="Gene3D" id="3.40.50.1820">
    <property type="entry name" value="alpha/beta hydrolase"/>
    <property type="match status" value="1"/>
</dbReference>
<dbReference type="AlphaFoldDB" id="A0A1G6WB56"/>
<proteinExistence type="predicted"/>
<protein>
    <submittedName>
        <fullName evidence="2">Predicted esterase</fullName>
    </submittedName>
</protein>
<dbReference type="InterPro" id="IPR003140">
    <property type="entry name" value="PLipase/COase/thioEstase"/>
</dbReference>
<name>A0A1G6WB56_9BACT</name>
<dbReference type="InterPro" id="IPR029058">
    <property type="entry name" value="AB_hydrolase_fold"/>
</dbReference>
<evidence type="ECO:0000313" key="3">
    <source>
        <dbReference type="Proteomes" id="UP000199060"/>
    </source>
</evidence>
<evidence type="ECO:0000313" key="2">
    <source>
        <dbReference type="EMBL" id="SDD62305.1"/>
    </source>
</evidence>
<evidence type="ECO:0000259" key="1">
    <source>
        <dbReference type="Pfam" id="PF02230"/>
    </source>
</evidence>
<dbReference type="Pfam" id="PF02230">
    <property type="entry name" value="Abhydrolase_2"/>
    <property type="match status" value="1"/>
</dbReference>
<dbReference type="Proteomes" id="UP000199060">
    <property type="component" value="Unassembled WGS sequence"/>
</dbReference>
<dbReference type="OrthoDB" id="595091at2"/>
<accession>A0A1G6WB56</accession>
<reference evidence="3" key="1">
    <citation type="submission" date="2016-10" db="EMBL/GenBank/DDBJ databases">
        <authorList>
            <person name="Varghese N."/>
            <person name="Submissions S."/>
        </authorList>
    </citation>
    <scope>NUCLEOTIDE SEQUENCE [LARGE SCALE GENOMIC DNA]</scope>
    <source>
        <strain evidence="3">DSM 23095</strain>
    </source>
</reference>
<dbReference type="EMBL" id="FNAC01000042">
    <property type="protein sequence ID" value="SDD62305.1"/>
    <property type="molecule type" value="Genomic_DNA"/>
</dbReference>
<dbReference type="SUPFAM" id="SSF53474">
    <property type="entry name" value="alpha/beta-Hydrolases"/>
    <property type="match status" value="1"/>
</dbReference>
<sequence>MKKSIQFSYEAHYSTSHALSGEESELWLVFHGYGQLAEFFIRKFIPFDNANRLVIAPEATNYHYLSGFQGRVGANWMTKHERELAIANNHRYLDGLMETVLSGFRQPPKIHVLGFSQGAATATRWASQWSEDLSSLVLWAGGFAHDMQVMGAREKFLNTKITVVYGNQDEFLNQESLEKQKEWFEKLHKKPEVITFEGGHELNASVLKRIFDK</sequence>